<feature type="transmembrane region" description="Helical" evidence="1">
    <location>
        <begin position="77"/>
        <end position="98"/>
    </location>
</feature>
<evidence type="ECO:0000256" key="1">
    <source>
        <dbReference type="SAM" id="Phobius"/>
    </source>
</evidence>
<name>A0AA41Z3N1_9SPHN</name>
<sequence>MTRSDARVSTLWIMLLTLASALTTLALACATPFTALAALAATQLRARDGIVLMIASWALSQATGFCLLGYPRDASTLLWGATLGLAAIAAVVGARVAADRVAPGRVLLRIAVAYLGATIGFKIVQLLGAVGLGGVDIALSPAINARLFARNAAILAGLYLLYRTLIAAGLPAAPRDRPVAAC</sequence>
<keyword evidence="1" id="KW-0812">Transmembrane</keyword>
<feature type="signal peptide" evidence="2">
    <location>
        <begin position="1"/>
        <end position="37"/>
    </location>
</feature>
<dbReference type="RefSeq" id="WP_265267446.1">
    <property type="nucleotide sequence ID" value="NZ_JANFAV010000001.1"/>
</dbReference>
<feature type="transmembrane region" description="Helical" evidence="1">
    <location>
        <begin position="147"/>
        <end position="170"/>
    </location>
</feature>
<keyword evidence="1" id="KW-1133">Transmembrane helix</keyword>
<gene>
    <name evidence="3" type="ORF">NEE01_01315</name>
</gene>
<evidence type="ECO:0000313" key="4">
    <source>
        <dbReference type="Proteomes" id="UP001165565"/>
    </source>
</evidence>
<feature type="transmembrane region" description="Helical" evidence="1">
    <location>
        <begin position="110"/>
        <end position="135"/>
    </location>
</feature>
<dbReference type="Proteomes" id="UP001165565">
    <property type="component" value="Unassembled WGS sequence"/>
</dbReference>
<dbReference type="PROSITE" id="PS51257">
    <property type="entry name" value="PROKAR_LIPOPROTEIN"/>
    <property type="match status" value="1"/>
</dbReference>
<reference evidence="3" key="1">
    <citation type="submission" date="2022-06" db="EMBL/GenBank/DDBJ databases">
        <title>Sphingomonas sp. nov. isolated from rhizosphere soil of tomato.</title>
        <authorList>
            <person name="Dong H."/>
            <person name="Gao R."/>
        </authorList>
    </citation>
    <scope>NUCLEOTIDE SEQUENCE</scope>
    <source>
        <strain evidence="3">MMSM24</strain>
    </source>
</reference>
<keyword evidence="2" id="KW-0732">Signal</keyword>
<dbReference type="EMBL" id="JANFAV010000001">
    <property type="protein sequence ID" value="MCW6533415.1"/>
    <property type="molecule type" value="Genomic_DNA"/>
</dbReference>
<feature type="chain" id="PRO_5041297678" evidence="2">
    <location>
        <begin position="38"/>
        <end position="182"/>
    </location>
</feature>
<proteinExistence type="predicted"/>
<evidence type="ECO:0000256" key="2">
    <source>
        <dbReference type="SAM" id="SignalP"/>
    </source>
</evidence>
<keyword evidence="4" id="KW-1185">Reference proteome</keyword>
<evidence type="ECO:0000313" key="3">
    <source>
        <dbReference type="EMBL" id="MCW6533415.1"/>
    </source>
</evidence>
<comment type="caution">
    <text evidence="3">The sequence shown here is derived from an EMBL/GenBank/DDBJ whole genome shotgun (WGS) entry which is preliminary data.</text>
</comment>
<organism evidence="3 4">
    <name type="scientific">Sphingomonas lycopersici</name>
    <dbReference type="NCBI Taxonomy" id="2951807"/>
    <lineage>
        <taxon>Bacteria</taxon>
        <taxon>Pseudomonadati</taxon>
        <taxon>Pseudomonadota</taxon>
        <taxon>Alphaproteobacteria</taxon>
        <taxon>Sphingomonadales</taxon>
        <taxon>Sphingomonadaceae</taxon>
        <taxon>Sphingomonas</taxon>
    </lineage>
</organism>
<dbReference type="AlphaFoldDB" id="A0AA41Z3N1"/>
<protein>
    <submittedName>
        <fullName evidence="3">Uncharacterized protein</fullName>
    </submittedName>
</protein>
<accession>A0AA41Z3N1</accession>
<keyword evidence="1" id="KW-0472">Membrane</keyword>
<feature type="transmembrane region" description="Helical" evidence="1">
    <location>
        <begin position="50"/>
        <end position="70"/>
    </location>
</feature>